<dbReference type="GO" id="GO:0008009">
    <property type="term" value="F:chemokine activity"/>
    <property type="evidence" value="ECO:0007669"/>
    <property type="project" value="InterPro"/>
</dbReference>
<dbReference type="InterPro" id="IPR036048">
    <property type="entry name" value="Interleukin_8-like_sf"/>
</dbReference>
<dbReference type="PRINTS" id="PR00437">
    <property type="entry name" value="SMALLCYTKCXC"/>
</dbReference>
<dbReference type="SMART" id="SM00199">
    <property type="entry name" value="SCY"/>
    <property type="match status" value="1"/>
</dbReference>
<sequence length="114" mass="12965">MNRAIFNPRVLGVALLLMTLIAHHQTAAELRCQCLQVMKGIPPSNIQRISITRPNAGCERREIIATLKNGKQVCLDPEAPMMKKMCQKFPGGTYPSFWEHLMTLFRDWMLTPQA</sequence>
<evidence type="ECO:0000256" key="3">
    <source>
        <dbReference type="ARBA" id="ARBA00022525"/>
    </source>
</evidence>
<proteinExistence type="inferred from homology"/>
<dbReference type="Gene3D" id="2.40.50.40">
    <property type="match status" value="1"/>
</dbReference>
<feature type="domain" description="Chemokine interleukin-8-like" evidence="4">
    <location>
        <begin position="29"/>
        <end position="89"/>
    </location>
</feature>
<evidence type="ECO:0000313" key="5">
    <source>
        <dbReference type="EMBL" id="AEI59319.1"/>
    </source>
</evidence>
<comment type="similarity">
    <text evidence="2">Belongs to the intercrine alpha (chemokine CxC) family.</text>
</comment>
<dbReference type="InterPro" id="IPR001089">
    <property type="entry name" value="Chemokine_CXC"/>
</dbReference>
<keyword evidence="3" id="KW-0964">Secreted</keyword>
<dbReference type="PANTHER" id="PTHR12015">
    <property type="entry name" value="SMALL INDUCIBLE CYTOKINE A"/>
    <property type="match status" value="1"/>
</dbReference>
<dbReference type="SUPFAM" id="SSF54117">
    <property type="entry name" value="Interleukin 8-like chemokines"/>
    <property type="match status" value="1"/>
</dbReference>
<dbReference type="EMBL" id="JN039372">
    <property type="protein sequence ID" value="AEI59319.1"/>
    <property type="molecule type" value="Genomic_DNA"/>
</dbReference>
<dbReference type="PRINTS" id="PR00436">
    <property type="entry name" value="INTERLEUKIN8"/>
</dbReference>
<gene>
    <name evidence="5" type="primary">UL146b</name>
</gene>
<accession>F8V7H4</accession>
<name>F8V7H4_RHCM6</name>
<dbReference type="InterPro" id="IPR039809">
    <property type="entry name" value="Chemokine_b/g/d"/>
</dbReference>
<dbReference type="InterPro" id="IPR033899">
    <property type="entry name" value="CXC_Chemokine_domain"/>
</dbReference>
<evidence type="ECO:0000259" key="4">
    <source>
        <dbReference type="SMART" id="SM00199"/>
    </source>
</evidence>
<dbReference type="GO" id="GO:0006952">
    <property type="term" value="P:defense response"/>
    <property type="evidence" value="ECO:0007669"/>
    <property type="project" value="InterPro"/>
</dbReference>
<reference evidence="5" key="1">
    <citation type="journal article" date="2011" name="J. Virol.">
        <title>Open reading frames carried on UL/b' are implicated in shedding and horizontal transmission of rhesus cytomegalovirus in rhesus monkeys.</title>
        <authorList>
            <person name="Oxford K.L."/>
            <person name="Strelow L."/>
            <person name="Yue Y."/>
            <person name="Chang W.L."/>
            <person name="Schmidt K.A."/>
            <person name="Diamond D.J."/>
            <person name="Barry P.A."/>
        </authorList>
    </citation>
    <scope>NUCLEOTIDE SEQUENCE</scope>
    <source>
        <strain evidence="5">NEPRC-Ing LN-5</strain>
    </source>
</reference>
<dbReference type="FunFam" id="2.40.50.40:FF:000004">
    <property type="entry name" value="C-X-C motif chemokine"/>
    <property type="match status" value="1"/>
</dbReference>
<dbReference type="GO" id="GO:0005576">
    <property type="term" value="C:extracellular region"/>
    <property type="evidence" value="ECO:0007669"/>
    <property type="project" value="UniProtKB-SubCell"/>
</dbReference>
<dbReference type="InterPro" id="IPR001811">
    <property type="entry name" value="Chemokine_IL8-like_dom"/>
</dbReference>
<dbReference type="GO" id="GO:0006955">
    <property type="term" value="P:immune response"/>
    <property type="evidence" value="ECO:0007669"/>
    <property type="project" value="InterPro"/>
</dbReference>
<evidence type="ECO:0000256" key="2">
    <source>
        <dbReference type="ARBA" id="ARBA00010665"/>
    </source>
</evidence>
<dbReference type="Pfam" id="PF00048">
    <property type="entry name" value="IL8"/>
    <property type="match status" value="1"/>
</dbReference>
<comment type="subcellular location">
    <subcellularLocation>
        <location evidence="1">Secreted</location>
    </subcellularLocation>
</comment>
<organism evidence="5">
    <name type="scientific">Rhesus cytomegalovirus (strain 68-1)</name>
    <name type="common">RhCMV</name>
    <dbReference type="NCBI Taxonomy" id="47929"/>
    <lineage>
        <taxon>Viruses</taxon>
        <taxon>Duplodnaviria</taxon>
        <taxon>Heunggongvirae</taxon>
        <taxon>Peploviricota</taxon>
        <taxon>Herviviricetes</taxon>
        <taxon>Herpesvirales</taxon>
        <taxon>Orthoherpesviridae</taxon>
        <taxon>Betaherpesvirinae</taxon>
        <taxon>Cytomegalovirus</taxon>
        <taxon>Cytomegalovirus macacinebeta3</taxon>
    </lineage>
</organism>
<dbReference type="CDD" id="cd00273">
    <property type="entry name" value="Chemokine_CXC"/>
    <property type="match status" value="1"/>
</dbReference>
<reference evidence="5" key="2">
    <citation type="submission" date="2011-05" db="EMBL/GenBank/DDBJ databases">
        <authorList>
            <person name="Assaf B."/>
            <person name="Deere J.D."/>
            <person name="Mansfield K.G."/>
            <person name="Westmoreland S.V."/>
            <person name="Kaur A."/>
            <person name="Barry P.A."/>
        </authorList>
    </citation>
    <scope>NUCLEOTIDE SEQUENCE</scope>
    <source>
        <strain evidence="5">NEPRC-Ing LN-5</strain>
    </source>
</reference>
<organismHost>
    <name type="scientific">Macaca mulatta</name>
    <name type="common">Rhesus macaque</name>
    <dbReference type="NCBI Taxonomy" id="9544"/>
</organismHost>
<evidence type="ECO:0000256" key="1">
    <source>
        <dbReference type="ARBA" id="ARBA00004613"/>
    </source>
</evidence>
<protein>
    <submittedName>
        <fullName evidence="5">UL146b</fullName>
    </submittedName>
</protein>